<evidence type="ECO:0000256" key="5">
    <source>
        <dbReference type="RuleBase" id="RU000682"/>
    </source>
</evidence>
<keyword evidence="3 4" id="KW-0539">Nucleus</keyword>
<accession>A0A813SRX6</accession>
<comment type="subcellular location">
    <subcellularLocation>
        <location evidence="4 5">Nucleus</location>
    </subcellularLocation>
</comment>
<keyword evidence="1 4" id="KW-0238">DNA-binding</keyword>
<keyword evidence="2 4" id="KW-0371">Homeobox</keyword>
<protein>
    <recommendedName>
        <fullName evidence="7">Homeobox domain-containing protein</fullName>
    </recommendedName>
</protein>
<evidence type="ECO:0000256" key="2">
    <source>
        <dbReference type="ARBA" id="ARBA00023155"/>
    </source>
</evidence>
<dbReference type="PROSITE" id="PS00027">
    <property type="entry name" value="HOMEOBOX_1"/>
    <property type="match status" value="1"/>
</dbReference>
<dbReference type="InterPro" id="IPR017970">
    <property type="entry name" value="Homeobox_CS"/>
</dbReference>
<dbReference type="Proteomes" id="UP000682733">
    <property type="component" value="Unassembled WGS sequence"/>
</dbReference>
<dbReference type="Proteomes" id="UP000677228">
    <property type="component" value="Unassembled WGS sequence"/>
</dbReference>
<evidence type="ECO:0000313" key="12">
    <source>
        <dbReference type="Proteomes" id="UP000663829"/>
    </source>
</evidence>
<evidence type="ECO:0000313" key="11">
    <source>
        <dbReference type="EMBL" id="CAF3660338.1"/>
    </source>
</evidence>
<evidence type="ECO:0000313" key="9">
    <source>
        <dbReference type="EMBL" id="CAF0875893.1"/>
    </source>
</evidence>
<dbReference type="PROSITE" id="PS50071">
    <property type="entry name" value="HOMEOBOX_2"/>
    <property type="match status" value="1"/>
</dbReference>
<evidence type="ECO:0000313" key="8">
    <source>
        <dbReference type="EMBL" id="CAF0800385.1"/>
    </source>
</evidence>
<feature type="region of interest" description="Disordered" evidence="6">
    <location>
        <begin position="42"/>
        <end position="63"/>
    </location>
</feature>
<gene>
    <name evidence="8" type="ORF">GPM918_LOCUS3481</name>
    <name evidence="9" type="ORF">OVA965_LOCUS8371</name>
    <name evidence="10" type="ORF">SRO942_LOCUS3481</name>
    <name evidence="11" type="ORF">TMI583_LOCUS8367</name>
</gene>
<reference evidence="8" key="1">
    <citation type="submission" date="2021-02" db="EMBL/GenBank/DDBJ databases">
        <authorList>
            <person name="Nowell W R."/>
        </authorList>
    </citation>
    <scope>NUCLEOTIDE SEQUENCE</scope>
</reference>
<dbReference type="OrthoDB" id="6159439at2759"/>
<dbReference type="GO" id="GO:0000978">
    <property type="term" value="F:RNA polymerase II cis-regulatory region sequence-specific DNA binding"/>
    <property type="evidence" value="ECO:0007669"/>
    <property type="project" value="TreeGrafter"/>
</dbReference>
<feature type="compositionally biased region" description="Polar residues" evidence="6">
    <location>
        <begin position="273"/>
        <end position="295"/>
    </location>
</feature>
<dbReference type="InterPro" id="IPR009057">
    <property type="entry name" value="Homeodomain-like_sf"/>
</dbReference>
<dbReference type="PRINTS" id="PR00031">
    <property type="entry name" value="HTHREPRESSR"/>
</dbReference>
<evidence type="ECO:0000313" key="10">
    <source>
        <dbReference type="EMBL" id="CAF3585351.1"/>
    </source>
</evidence>
<dbReference type="InterPro" id="IPR050460">
    <property type="entry name" value="Distal-less_Homeobox_TF"/>
</dbReference>
<dbReference type="EMBL" id="CAJOBA010002809">
    <property type="protein sequence ID" value="CAF3660338.1"/>
    <property type="molecule type" value="Genomic_DNA"/>
</dbReference>
<feature type="compositionally biased region" description="Low complexity" evidence="6">
    <location>
        <begin position="220"/>
        <end position="242"/>
    </location>
</feature>
<dbReference type="EMBL" id="CAJNOK010002808">
    <property type="protein sequence ID" value="CAF0875893.1"/>
    <property type="molecule type" value="Genomic_DNA"/>
</dbReference>
<dbReference type="SMART" id="SM00389">
    <property type="entry name" value="HOX"/>
    <property type="match status" value="1"/>
</dbReference>
<dbReference type="InterPro" id="IPR020479">
    <property type="entry name" value="HD_metazoa"/>
</dbReference>
<keyword evidence="12" id="KW-1185">Reference proteome</keyword>
<dbReference type="AlphaFoldDB" id="A0A813SRX6"/>
<evidence type="ECO:0000259" key="7">
    <source>
        <dbReference type="PROSITE" id="PS50071"/>
    </source>
</evidence>
<feature type="DNA-binding region" description="Homeobox" evidence="4">
    <location>
        <begin position="156"/>
        <end position="215"/>
    </location>
</feature>
<comment type="caution">
    <text evidence="8">The sequence shown here is derived from an EMBL/GenBank/DDBJ whole genome shotgun (WGS) entry which is preliminary data.</text>
</comment>
<dbReference type="EMBL" id="CAJNOQ010000432">
    <property type="protein sequence ID" value="CAF0800385.1"/>
    <property type="molecule type" value="Genomic_DNA"/>
</dbReference>
<dbReference type="FunFam" id="1.10.10.60:FF:000707">
    <property type="entry name" value="Dlx"/>
    <property type="match status" value="1"/>
</dbReference>
<feature type="region of interest" description="Disordered" evidence="6">
    <location>
        <begin position="258"/>
        <end position="295"/>
    </location>
</feature>
<feature type="region of interest" description="Disordered" evidence="6">
    <location>
        <begin position="217"/>
        <end position="244"/>
    </location>
</feature>
<dbReference type="Proteomes" id="UP000663829">
    <property type="component" value="Unassembled WGS sequence"/>
</dbReference>
<proteinExistence type="predicted"/>
<dbReference type="PANTHER" id="PTHR24327">
    <property type="entry name" value="HOMEOBOX PROTEIN"/>
    <property type="match status" value="1"/>
</dbReference>
<dbReference type="PANTHER" id="PTHR24327:SF81">
    <property type="entry name" value="HOMEOTIC PROTEIN DISTAL-LESS-RELATED"/>
    <property type="match status" value="1"/>
</dbReference>
<dbReference type="InterPro" id="IPR000047">
    <property type="entry name" value="HTH_motif"/>
</dbReference>
<name>A0A813SRX6_9BILA</name>
<organism evidence="8 12">
    <name type="scientific">Didymodactylos carnosus</name>
    <dbReference type="NCBI Taxonomy" id="1234261"/>
    <lineage>
        <taxon>Eukaryota</taxon>
        <taxon>Metazoa</taxon>
        <taxon>Spiralia</taxon>
        <taxon>Gnathifera</taxon>
        <taxon>Rotifera</taxon>
        <taxon>Eurotatoria</taxon>
        <taxon>Bdelloidea</taxon>
        <taxon>Philodinida</taxon>
        <taxon>Philodinidae</taxon>
        <taxon>Didymodactylos</taxon>
    </lineage>
</organism>
<feature type="compositionally biased region" description="Low complexity" evidence="6">
    <location>
        <begin position="259"/>
        <end position="272"/>
    </location>
</feature>
<dbReference type="CDD" id="cd00086">
    <property type="entry name" value="homeodomain"/>
    <property type="match status" value="1"/>
</dbReference>
<dbReference type="InterPro" id="IPR001356">
    <property type="entry name" value="HD"/>
</dbReference>
<dbReference type="Pfam" id="PF00046">
    <property type="entry name" value="Homeodomain"/>
    <property type="match status" value="1"/>
</dbReference>
<evidence type="ECO:0000256" key="3">
    <source>
        <dbReference type="ARBA" id="ARBA00023242"/>
    </source>
</evidence>
<evidence type="ECO:0000256" key="4">
    <source>
        <dbReference type="PROSITE-ProRule" id="PRU00108"/>
    </source>
</evidence>
<dbReference type="PRINTS" id="PR00024">
    <property type="entry name" value="HOMEOBOX"/>
</dbReference>
<evidence type="ECO:0000256" key="1">
    <source>
        <dbReference type="ARBA" id="ARBA00023125"/>
    </source>
</evidence>
<dbReference type="GO" id="GO:0000981">
    <property type="term" value="F:DNA-binding transcription factor activity, RNA polymerase II-specific"/>
    <property type="evidence" value="ECO:0007669"/>
    <property type="project" value="InterPro"/>
</dbReference>
<dbReference type="EMBL" id="CAJOBC010000432">
    <property type="protein sequence ID" value="CAF3585351.1"/>
    <property type="molecule type" value="Genomic_DNA"/>
</dbReference>
<dbReference type="GO" id="GO:0005634">
    <property type="term" value="C:nucleus"/>
    <property type="evidence" value="ECO:0007669"/>
    <property type="project" value="UniProtKB-SubCell"/>
</dbReference>
<sequence>MIHNSCSTTTTNENLTGTFEHDTKTSAFLDFAAVGAANSTTTILPSSSTSTNESSSPTSPSHYSTFAHRTNLYHSGGPHGLQNGIGHHHNTDPFYNSMSQTRPFAAYPFSSVTNPYASSHPYSMSTLPYATLNLDSDDKCRYDDHGPKLTAKGKKIRKPRTIYSSMQLQVLNKRFQRTQYLALPERAELAASLGLTQTQVKIWFQNKRSKHKKLFKNVSHHNNSSSSSSSSISSSQNKSSSNKYEKHNNSMFLVKQECSLPTSPQPSATSSTNNKFITPRSQSNTSNSDETDPHQQSYHYLLHSLPKSTYNNSSNNMLELTNNHHHYTNMKVATSSNNPPPVQLNSIMNNNPYSLHQMSAPWPPPSMLYMGSTTAH</sequence>
<evidence type="ECO:0000256" key="6">
    <source>
        <dbReference type="SAM" id="MobiDB-lite"/>
    </source>
</evidence>
<dbReference type="SUPFAM" id="SSF46689">
    <property type="entry name" value="Homeodomain-like"/>
    <property type="match status" value="1"/>
</dbReference>
<feature type="domain" description="Homeobox" evidence="7">
    <location>
        <begin position="154"/>
        <end position="214"/>
    </location>
</feature>
<dbReference type="Gene3D" id="1.10.10.60">
    <property type="entry name" value="Homeodomain-like"/>
    <property type="match status" value="1"/>
</dbReference>
<dbReference type="Proteomes" id="UP000681722">
    <property type="component" value="Unassembled WGS sequence"/>
</dbReference>